<dbReference type="AlphaFoldDB" id="A0A3D9SUA5"/>
<proteinExistence type="predicted"/>
<dbReference type="Proteomes" id="UP000256661">
    <property type="component" value="Unassembled WGS sequence"/>
</dbReference>
<gene>
    <name evidence="1" type="ORF">DFJ69_3076</name>
</gene>
<accession>A0A3D9SUA5</accession>
<dbReference type="InterPro" id="IPR006311">
    <property type="entry name" value="TAT_signal"/>
</dbReference>
<sequence length="339" mass="36642">MKDKPSDDWDDMERRRLLQLAALGAGGTVGAEALRRFADLAMTAEPRDINEWQVACADHLYALRKRPPAQVRDDLLYDLLTVRRQADQAHGRHKADLHRVTAALSILYINILTRLADHGAAVRWGRTATAAADASGDLSLRVLVRESVGGSGLYGQRHPATVLALLDQADHLAGSAVAAGTSGTRAKALSLLGRHDEALIALNTYVDHDTGPSPDLIPTYRLPDQVHFAGSWVYAASGDERRADESRAQVLSLTPDYQYTANVQLHEALCTVVQGGTEKGARQAAEVLAALPNAYRTNMITEVGRTVLRNVPIDHRDRSPVKDLAALVTTTPALPPAAI</sequence>
<organism evidence="1 2">
    <name type="scientific">Thermomonospora umbrina</name>
    <dbReference type="NCBI Taxonomy" id="111806"/>
    <lineage>
        <taxon>Bacteria</taxon>
        <taxon>Bacillati</taxon>
        <taxon>Actinomycetota</taxon>
        <taxon>Actinomycetes</taxon>
        <taxon>Streptosporangiales</taxon>
        <taxon>Thermomonosporaceae</taxon>
        <taxon>Thermomonospora</taxon>
    </lineage>
</organism>
<protein>
    <submittedName>
        <fullName evidence="1">Uncharacterized protein</fullName>
    </submittedName>
</protein>
<dbReference type="EMBL" id="QTTT01000001">
    <property type="protein sequence ID" value="REE97603.1"/>
    <property type="molecule type" value="Genomic_DNA"/>
</dbReference>
<keyword evidence="2" id="KW-1185">Reference proteome</keyword>
<comment type="caution">
    <text evidence="1">The sequence shown here is derived from an EMBL/GenBank/DDBJ whole genome shotgun (WGS) entry which is preliminary data.</text>
</comment>
<evidence type="ECO:0000313" key="1">
    <source>
        <dbReference type="EMBL" id="REE97603.1"/>
    </source>
</evidence>
<name>A0A3D9SUA5_9ACTN</name>
<reference evidence="1 2" key="1">
    <citation type="submission" date="2018-08" db="EMBL/GenBank/DDBJ databases">
        <title>Sequencing the genomes of 1000 actinobacteria strains.</title>
        <authorList>
            <person name="Klenk H.-P."/>
        </authorList>
    </citation>
    <scope>NUCLEOTIDE SEQUENCE [LARGE SCALE GENOMIC DNA]</scope>
    <source>
        <strain evidence="1 2">DSM 43927</strain>
    </source>
</reference>
<dbReference type="PROSITE" id="PS51318">
    <property type="entry name" value="TAT"/>
    <property type="match status" value="1"/>
</dbReference>
<evidence type="ECO:0000313" key="2">
    <source>
        <dbReference type="Proteomes" id="UP000256661"/>
    </source>
</evidence>